<keyword evidence="5 7" id="KW-1133">Transmembrane helix</keyword>
<keyword evidence="3" id="KW-1003">Cell membrane</keyword>
<evidence type="ECO:0000259" key="8">
    <source>
        <dbReference type="PROSITE" id="PS50928"/>
    </source>
</evidence>
<keyword evidence="6 7" id="KW-0472">Membrane</keyword>
<dbReference type="CDD" id="cd06261">
    <property type="entry name" value="TM_PBP2"/>
    <property type="match status" value="1"/>
</dbReference>
<dbReference type="Proteomes" id="UP000030512">
    <property type="component" value="Chromosome"/>
</dbReference>
<gene>
    <name evidence="9" type="ORF">JT25_009545</name>
</gene>
<evidence type="ECO:0000256" key="4">
    <source>
        <dbReference type="ARBA" id="ARBA00022692"/>
    </source>
</evidence>
<keyword evidence="10" id="KW-1185">Reference proteome</keyword>
<dbReference type="FunFam" id="1.10.3720.10:FF:000003">
    <property type="entry name" value="Aliphatic sulfonate ABC transporter permease"/>
    <property type="match status" value="1"/>
</dbReference>
<feature type="transmembrane region" description="Helical" evidence="7">
    <location>
        <begin position="141"/>
        <end position="161"/>
    </location>
</feature>
<evidence type="ECO:0000256" key="1">
    <source>
        <dbReference type="ARBA" id="ARBA00004651"/>
    </source>
</evidence>
<feature type="transmembrane region" description="Helical" evidence="7">
    <location>
        <begin position="237"/>
        <end position="256"/>
    </location>
</feature>
<dbReference type="AlphaFoldDB" id="A0A126T3U1"/>
<feature type="transmembrane region" description="Helical" evidence="7">
    <location>
        <begin position="206"/>
        <end position="225"/>
    </location>
</feature>
<evidence type="ECO:0000256" key="6">
    <source>
        <dbReference type="ARBA" id="ARBA00023136"/>
    </source>
</evidence>
<reference evidence="9 10" key="1">
    <citation type="journal article" date="2015" name="Environ. Microbiol.">
        <title>Methane oxidation coupled to nitrate reduction under hypoxia by the Gammaproteobacterium Methylomonas denitrificans, sp. nov. type strain FJG1.</title>
        <authorList>
            <person name="Kits K.D."/>
            <person name="Klotz M.G."/>
            <person name="Stein L.Y."/>
        </authorList>
    </citation>
    <scope>NUCLEOTIDE SEQUENCE [LARGE SCALE GENOMIC DNA]</scope>
    <source>
        <strain evidence="9 10">FJG1</strain>
    </source>
</reference>
<dbReference type="InterPro" id="IPR000515">
    <property type="entry name" value="MetI-like"/>
</dbReference>
<sequence>MMPTIDSSTALHQGRHKVGRLLAALGWSLVSYGLFLLVWLLAAKIVGNPVLLPDLTTVLASLWQLIEDNSLARDILASLERVLIGFFLAVILAVPLALTMSYFTTLQRLLLPIVTLLRPIPPIAWIPLAILWFGIKNGSSFFITALAAFFPIFLNAFAGGLGVEPHYIHAARFMGAGKVDLLLRVFLPAAFPQIWTGLKIGLGQSWMAVVTAELVAAQSGLGYMIQIHRINLDTGSVLVGMVTIGVLGSLMNFALVRIERIVLPWQANHPHKT</sequence>
<organism evidence="9 10">
    <name type="scientific">Methylomonas denitrificans</name>
    <dbReference type="NCBI Taxonomy" id="1538553"/>
    <lineage>
        <taxon>Bacteria</taxon>
        <taxon>Pseudomonadati</taxon>
        <taxon>Pseudomonadota</taxon>
        <taxon>Gammaproteobacteria</taxon>
        <taxon>Methylococcales</taxon>
        <taxon>Methylococcaceae</taxon>
        <taxon>Methylomonas</taxon>
    </lineage>
</organism>
<dbReference type="PROSITE" id="PS50928">
    <property type="entry name" value="ABC_TM1"/>
    <property type="match status" value="1"/>
</dbReference>
<name>A0A126T3U1_9GAMM</name>
<dbReference type="STRING" id="1538553.JT25_009545"/>
<protein>
    <submittedName>
        <fullName evidence="9">Nitrate ABC transporter permease</fullName>
    </submittedName>
</protein>
<feature type="transmembrane region" description="Helical" evidence="7">
    <location>
        <begin position="82"/>
        <end position="104"/>
    </location>
</feature>
<dbReference type="KEGG" id="mdn:JT25_009545"/>
<dbReference type="GO" id="GO:0042918">
    <property type="term" value="P:alkanesulfonate transmembrane transport"/>
    <property type="evidence" value="ECO:0007669"/>
    <property type="project" value="UniProtKB-ARBA"/>
</dbReference>
<dbReference type="GO" id="GO:0005886">
    <property type="term" value="C:plasma membrane"/>
    <property type="evidence" value="ECO:0007669"/>
    <property type="project" value="UniProtKB-SubCell"/>
</dbReference>
<dbReference type="Gene3D" id="1.10.3720.10">
    <property type="entry name" value="MetI-like"/>
    <property type="match status" value="1"/>
</dbReference>
<dbReference type="OrthoDB" id="8138334at2"/>
<evidence type="ECO:0000256" key="7">
    <source>
        <dbReference type="RuleBase" id="RU363032"/>
    </source>
</evidence>
<dbReference type="InterPro" id="IPR035906">
    <property type="entry name" value="MetI-like_sf"/>
</dbReference>
<comment type="subcellular location">
    <subcellularLocation>
        <location evidence="1 7">Cell membrane</location>
        <topology evidence="1 7">Multi-pass membrane protein</topology>
    </subcellularLocation>
</comment>
<evidence type="ECO:0000313" key="10">
    <source>
        <dbReference type="Proteomes" id="UP000030512"/>
    </source>
</evidence>
<dbReference type="EMBL" id="CP014476">
    <property type="protein sequence ID" value="AMK76732.1"/>
    <property type="molecule type" value="Genomic_DNA"/>
</dbReference>
<accession>A0A126T3U1</accession>
<dbReference type="PANTHER" id="PTHR30151:SF0">
    <property type="entry name" value="ABC TRANSPORTER PERMEASE PROTEIN MJ0413-RELATED"/>
    <property type="match status" value="1"/>
</dbReference>
<keyword evidence="4 7" id="KW-0812">Transmembrane</keyword>
<evidence type="ECO:0000313" key="9">
    <source>
        <dbReference type="EMBL" id="AMK76732.1"/>
    </source>
</evidence>
<dbReference type="Pfam" id="PF00528">
    <property type="entry name" value="BPD_transp_1"/>
    <property type="match status" value="1"/>
</dbReference>
<proteinExistence type="inferred from homology"/>
<feature type="transmembrane region" description="Helical" evidence="7">
    <location>
        <begin position="21"/>
        <end position="42"/>
    </location>
</feature>
<evidence type="ECO:0000256" key="2">
    <source>
        <dbReference type="ARBA" id="ARBA00022448"/>
    </source>
</evidence>
<feature type="domain" description="ABC transmembrane type-1" evidence="8">
    <location>
        <begin position="75"/>
        <end position="255"/>
    </location>
</feature>
<dbReference type="PANTHER" id="PTHR30151">
    <property type="entry name" value="ALKANE SULFONATE ABC TRANSPORTER-RELATED, MEMBRANE SUBUNIT"/>
    <property type="match status" value="1"/>
</dbReference>
<comment type="similarity">
    <text evidence="7">Belongs to the binding-protein-dependent transport system permease family.</text>
</comment>
<dbReference type="RefSeq" id="WP_036280093.1">
    <property type="nucleotide sequence ID" value="NZ_CP014476.1"/>
</dbReference>
<feature type="transmembrane region" description="Helical" evidence="7">
    <location>
        <begin position="116"/>
        <end position="135"/>
    </location>
</feature>
<dbReference type="SUPFAM" id="SSF161098">
    <property type="entry name" value="MetI-like"/>
    <property type="match status" value="1"/>
</dbReference>
<evidence type="ECO:0000256" key="5">
    <source>
        <dbReference type="ARBA" id="ARBA00022989"/>
    </source>
</evidence>
<keyword evidence="2 7" id="KW-0813">Transport</keyword>
<evidence type="ECO:0000256" key="3">
    <source>
        <dbReference type="ARBA" id="ARBA00022475"/>
    </source>
</evidence>